<feature type="chain" id="PRO_5046075901" evidence="2">
    <location>
        <begin position="22"/>
        <end position="557"/>
    </location>
</feature>
<feature type="domain" description="DUF4140" evidence="4">
    <location>
        <begin position="33"/>
        <end position="130"/>
    </location>
</feature>
<dbReference type="Pfam" id="PF13600">
    <property type="entry name" value="DUF4140"/>
    <property type="match status" value="1"/>
</dbReference>
<sequence>MIHRLAFGVALAAASAPAALAADLEATSSLDTVTVFPDGASLGRTAKVTVPQGASTIVLRGLSPFIDPSSVRVTGESEAGVAIASVDVRATPGDPRPAVNAALEARLEALKAERESLAGAIEAAETQKAAIRKFAEASPEKLSPESAPLPVEKWASAWEAVGQGLVKVNAALAELNLRAGRVDADIEALEKARPTTPPGGAPRRDIAISIEAMKGADLTLRVAYRVAQASWQPVYDVRLDTGSKERKPSLDLVRRARIVQRSGEDWTGVALSVSTVRAARGTAAPELDPLLVSFAEPPRPMAQAMQSAVVARKAAESERAINAAAPPPAPIEEIATTIEAGEFQASFAVPGRVDVGRDGTPKLVMLSRRTLAPELTVRAAPAVDETAYLEAAFVNEEEAALLPGEASLTRDGVHVGRGRIKLTAPGEKVSLGLGADDRVRVKRAPVRREAAESGWIGTTRSDLSDFRTTVRNMHDRPLRIVVTDRLPVSEDAAIAVETLPQTTAPTARDVDGKRGVLEWAWDYQPGEQKEIRLAWRLKWPGDKEIVTRPGWPQPVQR</sequence>
<feature type="domain" description="DUF4139" evidence="3">
    <location>
        <begin position="220"/>
        <end position="540"/>
    </location>
</feature>
<dbReference type="InterPro" id="IPR037291">
    <property type="entry name" value="DUF4139"/>
</dbReference>
<keyword evidence="2" id="KW-0732">Signal</keyword>
<evidence type="ECO:0000256" key="2">
    <source>
        <dbReference type="SAM" id="SignalP"/>
    </source>
</evidence>
<dbReference type="PANTHER" id="PTHR31005">
    <property type="entry name" value="DUF4139 DOMAIN-CONTAINING PROTEIN"/>
    <property type="match status" value="1"/>
</dbReference>
<evidence type="ECO:0000313" key="5">
    <source>
        <dbReference type="EMBL" id="MCP8940923.1"/>
    </source>
</evidence>
<evidence type="ECO:0000256" key="1">
    <source>
        <dbReference type="SAM" id="Coils"/>
    </source>
</evidence>
<dbReference type="EMBL" id="JANCLU010000030">
    <property type="protein sequence ID" value="MCP8940923.1"/>
    <property type="molecule type" value="Genomic_DNA"/>
</dbReference>
<keyword evidence="6" id="KW-1185">Reference proteome</keyword>
<dbReference type="PANTHER" id="PTHR31005:SF8">
    <property type="entry name" value="DUF4139 DOMAIN-CONTAINING PROTEIN"/>
    <property type="match status" value="1"/>
</dbReference>
<gene>
    <name evidence="5" type="ORF">NK718_20550</name>
</gene>
<proteinExistence type="predicted"/>
<dbReference type="Proteomes" id="UP001205890">
    <property type="component" value="Unassembled WGS sequence"/>
</dbReference>
<evidence type="ECO:0000259" key="3">
    <source>
        <dbReference type="Pfam" id="PF13598"/>
    </source>
</evidence>
<organism evidence="5 6">
    <name type="scientific">Alsobacter ponti</name>
    <dbReference type="NCBI Taxonomy" id="2962936"/>
    <lineage>
        <taxon>Bacteria</taxon>
        <taxon>Pseudomonadati</taxon>
        <taxon>Pseudomonadota</taxon>
        <taxon>Alphaproteobacteria</taxon>
        <taxon>Hyphomicrobiales</taxon>
        <taxon>Alsobacteraceae</taxon>
        <taxon>Alsobacter</taxon>
    </lineage>
</organism>
<name>A0ABT1LKZ4_9HYPH</name>
<dbReference type="InterPro" id="IPR011935">
    <property type="entry name" value="CHP02231"/>
</dbReference>
<dbReference type="Pfam" id="PF13598">
    <property type="entry name" value="DUF4139"/>
    <property type="match status" value="1"/>
</dbReference>
<reference evidence="5 6" key="1">
    <citation type="submission" date="2022-07" db="EMBL/GenBank/DDBJ databases">
        <authorList>
            <person name="Li W.-J."/>
            <person name="Deng Q.-Q."/>
        </authorList>
    </citation>
    <scope>NUCLEOTIDE SEQUENCE [LARGE SCALE GENOMIC DNA]</scope>
    <source>
        <strain evidence="5 6">SYSU M60028</strain>
    </source>
</reference>
<dbReference type="NCBIfam" id="TIGR02231">
    <property type="entry name" value="mucoidy inhibitor MuiA family protein"/>
    <property type="match status" value="1"/>
</dbReference>
<protein>
    <submittedName>
        <fullName evidence="5">Mucoidy inhibitor MuiA family protein</fullName>
    </submittedName>
</protein>
<dbReference type="RefSeq" id="WP_254746226.1">
    <property type="nucleotide sequence ID" value="NZ_JANCLU010000030.1"/>
</dbReference>
<feature type="signal peptide" evidence="2">
    <location>
        <begin position="1"/>
        <end position="21"/>
    </location>
</feature>
<feature type="coiled-coil region" evidence="1">
    <location>
        <begin position="100"/>
        <end position="127"/>
    </location>
</feature>
<evidence type="ECO:0000313" key="6">
    <source>
        <dbReference type="Proteomes" id="UP001205890"/>
    </source>
</evidence>
<comment type="caution">
    <text evidence="5">The sequence shown here is derived from an EMBL/GenBank/DDBJ whole genome shotgun (WGS) entry which is preliminary data.</text>
</comment>
<accession>A0ABT1LKZ4</accession>
<dbReference type="InterPro" id="IPR025554">
    <property type="entry name" value="DUF4140"/>
</dbReference>
<keyword evidence="1" id="KW-0175">Coiled coil</keyword>
<evidence type="ECO:0000259" key="4">
    <source>
        <dbReference type="Pfam" id="PF13600"/>
    </source>
</evidence>